<gene>
    <name evidence="2" type="ORF">Hamer_G002012</name>
</gene>
<evidence type="ECO:0000256" key="1">
    <source>
        <dbReference type="SAM" id="SignalP"/>
    </source>
</evidence>
<comment type="caution">
    <text evidence="2">The sequence shown here is derived from an EMBL/GenBank/DDBJ whole genome shotgun (WGS) entry which is preliminary data.</text>
</comment>
<dbReference type="EMBL" id="JAHLQT010026502">
    <property type="protein sequence ID" value="KAG7162979.1"/>
    <property type="molecule type" value="Genomic_DNA"/>
</dbReference>
<proteinExistence type="predicted"/>
<evidence type="ECO:0000313" key="3">
    <source>
        <dbReference type="Proteomes" id="UP000747542"/>
    </source>
</evidence>
<name>A0A8J5MU00_HOMAM</name>
<accession>A0A8J5MU00</accession>
<dbReference type="Proteomes" id="UP000747542">
    <property type="component" value="Unassembled WGS sequence"/>
</dbReference>
<keyword evidence="1" id="KW-0732">Signal</keyword>
<protein>
    <submittedName>
        <fullName evidence="2">Uncharacterized protein</fullName>
    </submittedName>
</protein>
<keyword evidence="3" id="KW-1185">Reference proteome</keyword>
<feature type="signal peptide" evidence="1">
    <location>
        <begin position="1"/>
        <end position="19"/>
    </location>
</feature>
<sequence length="534" mass="58940">MLGSVVGFAFSLLLASSAAKTVQTYENQNVTTNSDSSGPDYMTTLLKSALRGVGGDMAENVGSMLLPTILQQLPDADGLKTMITDGMGVHEDFLKPLLKLFDGMNKLDGASLRAFADGMDFIGGNSIMDGEGGVDGAVNDLNTETTINNQFLDLVKDVFGDELKGMTSLSLSKTTEGSGDMTDSFGNLDVTPTSVWMLVKSTWQRVLAYVEEENALSYFMQLTPVRIIDRVLSLGDDLNLMNFLAKKLDKDFAEFISEEVTPFLGPLKNFDSFYNFTKENGFSGVFDYFKSKNFGYTMTAMSRFISAYFDDTFSDDVADEYIAFISFNNPDLYNFYRSLLRSQKKTEGRKYDSSAGRRVKREDFAKAASTFKRDIGDGSLSLWLSDLPDKVLPWGTSVERMKRDAHNFNKTGEEEFSLPDSLRGDVWSSDPLVGDNLLADELEEDDIADQLNHLWRVYKHSNQTTCVQSRLCDVIANSTAEQLTGKDSSMALLMASVSNLMGVVGPGQMMDDVIQTLVVGNPYSCPSVSHCQLL</sequence>
<reference evidence="2" key="1">
    <citation type="journal article" date="2021" name="Sci. Adv.">
        <title>The American lobster genome reveals insights on longevity, neural, and immune adaptations.</title>
        <authorList>
            <person name="Polinski J.M."/>
            <person name="Zimin A.V."/>
            <person name="Clark K.F."/>
            <person name="Kohn A.B."/>
            <person name="Sadowski N."/>
            <person name="Timp W."/>
            <person name="Ptitsyn A."/>
            <person name="Khanna P."/>
            <person name="Romanova D.Y."/>
            <person name="Williams P."/>
            <person name="Greenwood S.J."/>
            <person name="Moroz L.L."/>
            <person name="Walt D.R."/>
            <person name="Bodnar A.G."/>
        </authorList>
    </citation>
    <scope>NUCLEOTIDE SEQUENCE</scope>
    <source>
        <strain evidence="2">GMGI-L3</strain>
    </source>
</reference>
<dbReference type="AlphaFoldDB" id="A0A8J5MU00"/>
<evidence type="ECO:0000313" key="2">
    <source>
        <dbReference type="EMBL" id="KAG7162979.1"/>
    </source>
</evidence>
<organism evidence="2 3">
    <name type="scientific">Homarus americanus</name>
    <name type="common">American lobster</name>
    <dbReference type="NCBI Taxonomy" id="6706"/>
    <lineage>
        <taxon>Eukaryota</taxon>
        <taxon>Metazoa</taxon>
        <taxon>Ecdysozoa</taxon>
        <taxon>Arthropoda</taxon>
        <taxon>Crustacea</taxon>
        <taxon>Multicrustacea</taxon>
        <taxon>Malacostraca</taxon>
        <taxon>Eumalacostraca</taxon>
        <taxon>Eucarida</taxon>
        <taxon>Decapoda</taxon>
        <taxon>Pleocyemata</taxon>
        <taxon>Astacidea</taxon>
        <taxon>Nephropoidea</taxon>
        <taxon>Nephropidae</taxon>
        <taxon>Homarus</taxon>
    </lineage>
</organism>
<feature type="chain" id="PRO_5035316547" evidence="1">
    <location>
        <begin position="20"/>
        <end position="534"/>
    </location>
</feature>